<feature type="compositionally biased region" description="Low complexity" evidence="2">
    <location>
        <begin position="3163"/>
        <end position="3172"/>
    </location>
</feature>
<evidence type="ECO:0000256" key="1">
    <source>
        <dbReference type="PROSITE-ProRule" id="PRU00042"/>
    </source>
</evidence>
<feature type="compositionally biased region" description="Low complexity" evidence="2">
    <location>
        <begin position="3756"/>
        <end position="3773"/>
    </location>
</feature>
<feature type="region of interest" description="Disordered" evidence="2">
    <location>
        <begin position="3297"/>
        <end position="3339"/>
    </location>
</feature>
<feature type="compositionally biased region" description="Low complexity" evidence="2">
    <location>
        <begin position="3672"/>
        <end position="3695"/>
    </location>
</feature>
<feature type="compositionally biased region" description="Basic and acidic residues" evidence="2">
    <location>
        <begin position="2989"/>
        <end position="2998"/>
    </location>
</feature>
<feature type="compositionally biased region" description="Basic and acidic residues" evidence="2">
    <location>
        <begin position="976"/>
        <end position="996"/>
    </location>
</feature>
<feature type="compositionally biased region" description="Basic and acidic residues" evidence="2">
    <location>
        <begin position="4074"/>
        <end position="4091"/>
    </location>
</feature>
<reference evidence="5" key="1">
    <citation type="submission" date="2025-08" db="UniProtKB">
        <authorList>
            <consortium name="RefSeq"/>
        </authorList>
    </citation>
    <scope>IDENTIFICATION</scope>
</reference>
<dbReference type="Gene3D" id="3.30.160.60">
    <property type="entry name" value="Classic Zinc Finger"/>
    <property type="match status" value="2"/>
</dbReference>
<dbReference type="GeneID" id="110076347"/>
<feature type="compositionally biased region" description="Basic and acidic residues" evidence="2">
    <location>
        <begin position="1240"/>
        <end position="1261"/>
    </location>
</feature>
<accession>A0ABM5ETQ3</accession>
<protein>
    <submittedName>
        <fullName evidence="5">Zinc finger protein 469</fullName>
    </submittedName>
</protein>
<dbReference type="RefSeq" id="XP_072836525.1">
    <property type="nucleotide sequence ID" value="XM_072980424.1"/>
</dbReference>
<feature type="region of interest" description="Disordered" evidence="2">
    <location>
        <begin position="651"/>
        <end position="732"/>
    </location>
</feature>
<dbReference type="PANTHER" id="PTHR21465">
    <property type="entry name" value="ZINC FINGER PROTEIN 469"/>
    <property type="match status" value="1"/>
</dbReference>
<keyword evidence="4" id="KW-1185">Reference proteome</keyword>
<feature type="compositionally biased region" description="Polar residues" evidence="2">
    <location>
        <begin position="203"/>
        <end position="214"/>
    </location>
</feature>
<feature type="domain" description="C2H2-type" evidence="3">
    <location>
        <begin position="3551"/>
        <end position="3578"/>
    </location>
</feature>
<dbReference type="PANTHER" id="PTHR21465:SF2">
    <property type="entry name" value="ZINC FINGER PROTEIN 469"/>
    <property type="match status" value="1"/>
</dbReference>
<feature type="compositionally biased region" description="Basic and acidic residues" evidence="2">
    <location>
        <begin position="3324"/>
        <end position="3339"/>
    </location>
</feature>
<feature type="compositionally biased region" description="Basic and acidic residues" evidence="2">
    <location>
        <begin position="2650"/>
        <end position="2662"/>
    </location>
</feature>
<feature type="compositionally biased region" description="Basic and acidic residues" evidence="2">
    <location>
        <begin position="2346"/>
        <end position="2358"/>
    </location>
</feature>
<feature type="compositionally biased region" description="Basic residues" evidence="2">
    <location>
        <begin position="3656"/>
        <end position="3668"/>
    </location>
</feature>
<feature type="compositionally biased region" description="Basic and acidic residues" evidence="2">
    <location>
        <begin position="178"/>
        <end position="193"/>
    </location>
</feature>
<dbReference type="Proteomes" id="UP001652642">
    <property type="component" value="Chromosome 10"/>
</dbReference>
<feature type="domain" description="C2H2-type" evidence="3">
    <location>
        <begin position="3632"/>
        <end position="3659"/>
    </location>
</feature>
<feature type="compositionally biased region" description="Pro residues" evidence="2">
    <location>
        <begin position="3774"/>
        <end position="3784"/>
    </location>
</feature>
<feature type="region of interest" description="Disordered" evidence="2">
    <location>
        <begin position="3469"/>
        <end position="3546"/>
    </location>
</feature>
<feature type="compositionally biased region" description="Basic and acidic residues" evidence="2">
    <location>
        <begin position="1222"/>
        <end position="1231"/>
    </location>
</feature>
<dbReference type="PROSITE" id="PS50157">
    <property type="entry name" value="ZINC_FINGER_C2H2_2"/>
    <property type="match status" value="3"/>
</dbReference>
<feature type="region of interest" description="Disordered" evidence="2">
    <location>
        <begin position="1209"/>
        <end position="1351"/>
    </location>
</feature>
<proteinExistence type="predicted"/>
<organism evidence="4 5">
    <name type="scientific">Pogona vitticeps</name>
    <name type="common">central bearded dragon</name>
    <dbReference type="NCBI Taxonomy" id="103695"/>
    <lineage>
        <taxon>Eukaryota</taxon>
        <taxon>Metazoa</taxon>
        <taxon>Chordata</taxon>
        <taxon>Craniata</taxon>
        <taxon>Vertebrata</taxon>
        <taxon>Euteleostomi</taxon>
        <taxon>Lepidosauria</taxon>
        <taxon>Squamata</taxon>
        <taxon>Bifurcata</taxon>
        <taxon>Unidentata</taxon>
        <taxon>Episquamata</taxon>
        <taxon>Toxicofera</taxon>
        <taxon>Iguania</taxon>
        <taxon>Acrodonta</taxon>
        <taxon>Agamidae</taxon>
        <taxon>Amphibolurinae</taxon>
        <taxon>Pogona</taxon>
    </lineage>
</organism>
<feature type="region of interest" description="Disordered" evidence="2">
    <location>
        <begin position="2618"/>
        <end position="2670"/>
    </location>
</feature>
<feature type="compositionally biased region" description="Basic and acidic residues" evidence="2">
    <location>
        <begin position="2143"/>
        <end position="2169"/>
    </location>
</feature>
<feature type="region of interest" description="Disordered" evidence="2">
    <location>
        <begin position="844"/>
        <end position="870"/>
    </location>
</feature>
<feature type="compositionally biased region" description="Basic residues" evidence="2">
    <location>
        <begin position="2845"/>
        <end position="2856"/>
    </location>
</feature>
<keyword evidence="1" id="KW-0863">Zinc-finger</keyword>
<feature type="compositionally biased region" description="Basic and acidic residues" evidence="2">
    <location>
        <begin position="2628"/>
        <end position="2640"/>
    </location>
</feature>
<feature type="region of interest" description="Disordered" evidence="2">
    <location>
        <begin position="2466"/>
        <end position="2569"/>
    </location>
</feature>
<feature type="compositionally biased region" description="Polar residues" evidence="2">
    <location>
        <begin position="2425"/>
        <end position="2434"/>
    </location>
</feature>
<feature type="compositionally biased region" description="Basic residues" evidence="2">
    <location>
        <begin position="2725"/>
        <end position="2734"/>
    </location>
</feature>
<feature type="region of interest" description="Disordered" evidence="2">
    <location>
        <begin position="1928"/>
        <end position="2001"/>
    </location>
</feature>
<evidence type="ECO:0000313" key="4">
    <source>
        <dbReference type="Proteomes" id="UP001652642"/>
    </source>
</evidence>
<feature type="compositionally biased region" description="Basic and acidic residues" evidence="2">
    <location>
        <begin position="2268"/>
        <end position="2278"/>
    </location>
</feature>
<feature type="compositionally biased region" description="Low complexity" evidence="2">
    <location>
        <begin position="3833"/>
        <end position="3849"/>
    </location>
</feature>
<dbReference type="InterPro" id="IPR036236">
    <property type="entry name" value="Znf_C2H2_sf"/>
</dbReference>
<feature type="compositionally biased region" description="Low complexity" evidence="2">
    <location>
        <begin position="1270"/>
        <end position="1293"/>
    </location>
</feature>
<dbReference type="SMART" id="SM00355">
    <property type="entry name" value="ZnF_C2H2"/>
    <property type="match status" value="8"/>
</dbReference>
<feature type="region of interest" description="Disordered" evidence="2">
    <location>
        <begin position="1377"/>
        <end position="1466"/>
    </location>
</feature>
<feature type="compositionally biased region" description="Basic and acidic residues" evidence="2">
    <location>
        <begin position="845"/>
        <end position="854"/>
    </location>
</feature>
<feature type="compositionally biased region" description="Basic and acidic residues" evidence="2">
    <location>
        <begin position="20"/>
        <end position="34"/>
    </location>
</feature>
<dbReference type="InterPro" id="IPR013087">
    <property type="entry name" value="Znf_C2H2_type"/>
</dbReference>
<dbReference type="SUPFAM" id="SSF57667">
    <property type="entry name" value="beta-beta-alpha zinc fingers"/>
    <property type="match status" value="1"/>
</dbReference>
<evidence type="ECO:0000313" key="5">
    <source>
        <dbReference type="RefSeq" id="XP_072836525.1"/>
    </source>
</evidence>
<evidence type="ECO:0000256" key="2">
    <source>
        <dbReference type="SAM" id="MobiDB-lite"/>
    </source>
</evidence>
<feature type="region of interest" description="Disordered" evidence="2">
    <location>
        <begin position="1"/>
        <end position="278"/>
    </location>
</feature>
<feature type="region of interest" description="Disordered" evidence="2">
    <location>
        <begin position="3207"/>
        <end position="3265"/>
    </location>
</feature>
<feature type="compositionally biased region" description="Basic and acidic residues" evidence="2">
    <location>
        <begin position="3041"/>
        <end position="3054"/>
    </location>
</feature>
<feature type="compositionally biased region" description="Low complexity" evidence="2">
    <location>
        <begin position="226"/>
        <end position="236"/>
    </location>
</feature>
<feature type="compositionally biased region" description="Basic and acidic residues" evidence="2">
    <location>
        <begin position="2952"/>
        <end position="2983"/>
    </location>
</feature>
<feature type="compositionally biased region" description="Basic and acidic residues" evidence="2">
    <location>
        <begin position="1948"/>
        <end position="1960"/>
    </location>
</feature>
<feature type="compositionally biased region" description="Polar residues" evidence="2">
    <location>
        <begin position="1983"/>
        <end position="1992"/>
    </location>
</feature>
<feature type="compositionally biased region" description="Basic and acidic residues" evidence="2">
    <location>
        <begin position="1"/>
        <end position="10"/>
    </location>
</feature>
<feature type="compositionally biased region" description="Basic and acidic residues" evidence="2">
    <location>
        <begin position="3181"/>
        <end position="3190"/>
    </location>
</feature>
<feature type="region of interest" description="Disordered" evidence="2">
    <location>
        <begin position="2796"/>
        <end position="3067"/>
    </location>
</feature>
<feature type="compositionally biased region" description="Basic and acidic residues" evidence="2">
    <location>
        <begin position="1394"/>
        <end position="1408"/>
    </location>
</feature>
<feature type="compositionally biased region" description="Basic and acidic residues" evidence="2">
    <location>
        <begin position="4022"/>
        <end position="4031"/>
    </location>
</feature>
<feature type="region of interest" description="Disordered" evidence="2">
    <location>
        <begin position="3652"/>
        <end position="4189"/>
    </location>
</feature>
<evidence type="ECO:0000259" key="3">
    <source>
        <dbReference type="PROSITE" id="PS50157"/>
    </source>
</evidence>
<feature type="region of interest" description="Disordered" evidence="2">
    <location>
        <begin position="896"/>
        <end position="919"/>
    </location>
</feature>
<feature type="compositionally biased region" description="Basic and acidic residues" evidence="2">
    <location>
        <begin position="4134"/>
        <end position="4149"/>
    </location>
</feature>
<feature type="domain" description="C2H2-type" evidence="3">
    <location>
        <begin position="3346"/>
        <end position="3373"/>
    </location>
</feature>
<feature type="compositionally biased region" description="Basic residues" evidence="2">
    <location>
        <begin position="4042"/>
        <end position="4053"/>
    </location>
</feature>
<feature type="compositionally biased region" description="Basic and acidic residues" evidence="2">
    <location>
        <begin position="2493"/>
        <end position="2514"/>
    </location>
</feature>
<sequence>MMGETHHDFTTSDIEAGVPNKDRSFKPFGKKDVGELGGSFLDSLESGSPQSRTENGLSAVGVKDKEPHNQREAVIRPQQAGKIDFKSLHNRPKFLSDGPWGAVQGSPQSPPGKSRAREKTRRPGKGERAGPQQLYRLAISSARPSPTIGIAYPQQKVTPPKKADVTQGGGVSGRFHFHVPEREAELQQEDRGFARGFPEAASTHLSGNYTSSIATPRVTHAAKIQPPLSLPHESPSPNRPLHYLDNGSHAWPSPDRSLPGANSNGLLAPKPCPFPESGKPSAHSLAALSFHCPFQPTPSPATDPFPGDDAAADYVDLPLASGQASHGAFAFHSSSRDWKEDALALGSCNGLALESRACGLPSLPPSFLPSQAPGPLPGYKGRKEHPTDHNGAISPLGAMDQNSSTFQENPALFPAGFQVSSKRPPSLKEGIASQRTLDPGNALWRAVPPIPLPQVHFQNKACSDPPAGGLPPSSVPFEKTLPSVAQAHGRLLQPWEGSRKPHAPVEEGATAYLSPLGSQQPFGGPSGLESWQHMKKSWPHLQLASVLAGQSRIELPRKLAGQKLPFLLEASEWEGSGKAQKSPAGYAGGKAPLAGEGALTQRQDPDPQPCSSAHAFCFEGAKEAESPRAGTPRASKARFFGLPADSHLPSIPAFTVPPSALTTSPDESPVPSPALNPPSSSTCSSLSPTSSSPSRLEDGAPLNTPTFFHHPCHPKSSHKPFQASESLSSGAAQCPAADPVQALLLTQGTPKQELLHRALPAKGHIHEPCPEASKGGLESLEAELPPPPYSSHHFLASSLSSASLDQLDVFLTCKQCDHNFSNLSSFLEHRQFCSSHLVLQSQAKEAPHGTECRRQPPASPAPGKQAPGVPGLLLPLEPHSQLMALSKVSDFLVDEGEPKDDSLRANSLSGPATNPLPLSASDLEIDDAKLDSLITEALNGLGYQSDNPEIDSSFIDVFADEELASVKVTSGGMPYKPKEDLPSGKKTKHTDTEENVRTLSCYNNHPGRDLSKDKASGKQRGPKERGMSWLPVHGEGSLETPSSTELSQSQGVGPKMLGGEPRDSGAQAKGGQREGRSSTLLHRKQGAKVTPAPKQPKSSVSLPVNRLRSTSRSMAAKGNIKDTKKQKLRSGTWSKELIHKIVQQKNKLHQLQTKGGEVTSFSLLADRLVPEMKDSKFGEYEYISESDDERVEYAKRHCRRRLGSRLNGRLRSSFGRRRPGRGGREKEKEPPWRFGPRRSLGGEEPPRAAGKEPRRKEERLARGAWRRSSRSSASSCQSTSISSETSASSPTSTERADSDTEKESEPRKRLLPRSSEQAWPLARERQVILGKETAGSRPAKPHPVGFKASRRESLNVARVPYAHEDGAWLHAEEKPLHTKGALDNGPSAPLGPKESAEYGKGCPRDGCRAEAAALETDPGGQAAKRHAQPFPSYHGETSKCQEEEQTDSPSFGPHGLPSDGSASYRQADTKDLRKPAEFMAPVGSFSNTPVGARIAGKGLVAPVDVAGMFSDCKGLSDRCEPSSLFSGAVSMEPSPSASFYLCQGDLEASSFKEKPHQTVPYRAENEQGAVSAPLGFDSSSVFGELPSPAFDDALYEGAASSKASYVPFECPGHQLGKMAPFEPHYSSFLHEKGWGLMEEGSPILPDDLSQFHSLPEDKPEAKRYLDAHGPKRVADYSVPSFLSAMSEDELEIKRLVTELENQLQTGKLHMEEGPGEHPIIPKPHTERTEDPQQFLPLTLDRESDGKGLFLTETGFEAGNLLSTNPYSCDHLDPENGSHQDPWPCSVPFSPLEATLHPPSASGLMLADPFSAKGDPEKLYETLKDAELSGDVDFSGMRNDPPGTVADSCLPDLSIGVASYAEHLMQSPDPLLLKTLEPPELPTHRASPSTADAFLEFPPTEKILEEAEGLGLYHRPAPCLKPGCGQGDVTGQEASEGHVLSGIPSPVCPEEKEFPESRSPERLASATTLQSGPEGPGLLEVQPGDSQAVSQSPAAHGTAGGGAAVPIESLAYSEEAKYQSDLEEKAADPLQQLQLLVARTAEHNGEDLLLPRFPVVLPAPHLHRKPGVDPGWEKEPAGAVPGEGEEVSNNPALEQRRALLAEEETDRATQASDPTKQVLEPEKPSEQLREQVSSCVAGRALLRSPERHNAMAEGRQRQPRKEGCSKEGGRHIPPGDVSPECSPLATHSNSGTILSPREEEGPPAGQVKGESEESPEKVALAFQSERKSPVSRVSPENETPGGAPATLLKARLPCRAPWGDACPEGQALETKETHRDEKNGVQTGQLRPGLSLAPSLPPSEDRYLPQGTEFRLGTGPVLAQENSLEKKQAGCCGEASPDGLPLNVDVAEQKDSSQEEDPGRVAGSDFGVPPAEETRCLNAAEGQASPLLACEGSPRAGKGTPGNTRSTPSEHKEQKGAPQFSPIPSPLTSEVTASGQECGAKEVAQDLAGPQTSPFSVACCSGDLATPLVGTGPLRELQGDSSRPLHVPPFGNKDPSDLEEPPKPLDDEESSRCSERGTVTRPAPVSRQNIFPGRSPSEADSALLTDGRAGQNVEFSPKNLAGEGNKNCPHHPTQTEVLSRDAHVPAMPRANFTGVANAGGDQPGRNHFPERAKNGLEGALRGVDCGGPDLEKKNSEGKEDGEGLPSCTGLEESKRESPREASKTGRQLARRRRGLPSVCDLCFIPFKSKVGLMRHKAVKHLKKNVDPSLQEPAFAPPEQTLEPSKRLSRKNRKALVTKEEASSSRVPKAASGRPFPKPCRGQRREPSREIQEVVSKVLGNLRVVSSAISHKLKRIDSPSKEIKTKPRSSWADGSEGLASSRSPKKATTGGKGREAGAKESGSFAGRKLKGKARKGKGKGSSNQKEATGSSQETEVPSVHSDGTRDPLDLFPTPATKGQGSSSWLPCPLTFKGPEGAAGRRPSTDGAPAQEEVLHDAESGPEPEGEPGGKGRWTPRDEGPRASRDAGEEGASRACEEQEGHKAVEGPRPTKGRDSEERKGTAPPNSLPGPSAAQASQHLGKGLPDVASGEATEAARPSPGEAESWRMEDLSPKAESRGSGGTAPDLQSLLDDDATFSQLFPRNDRFARRKCTRVYGKRAKKLLRAAAEWKSKPEGGTADPFTIRMASDLGDTGSLCVTREDLCEYDTISLNDTLMLNMCHGSSAGVSEVSSRSADGLALRPDAGPREDGRDVEAAGQLSFLEQKNPARSLPGFSRWSSPERKAEDVPVAEASLSPRQELAVEGSAADTSPEPPDLGEEARMEGSRPSPAFHTIDMEMLEAKFEMRDLCLCGGGDGEGPLSQAGDDGAHAFAFQPPPALPSRPAKSQLEEGKPSKARSDPTLKAKDKQYKCKVCFQWFRTLGELDFHKLSHSPSPPPTCYMCVQRRFSSREQLRDHLEAKHAKSKAGLWACGMCLKEISGVGMYNEHLREHATQFARKGQAQKSLLALPGCFGEDAAAVTSFLNSIIYRKPSKASRQAEAGSRGPAGPERKGPREPPGQEGALGQGGPPGALERTPPPPPAPSPSPPSPDPALKAEGAQKLAHPVHPECKDPSRDCHHCGKQFPKPFKLQRHLVVHSFQKIYLCPRCPMFYQETQELRRHLSQEHPAAEAPEVKHTTLYACELCADVMHVIKKSFICSACNYTFSKKEQYDRHMEKHRAGSRRTFRFRGVMRPRGGAWAKEGGPAAPGEAPLGEGRPATQRRKVAPRPGLPVPPADSEGVQAATPLEGDLPSSPGRPRPPVANGIPEDPPQSSVRTKVSGASSSSLSAEGPEAPLGHHPPPPPPPPATLLVAPNGEARGLDVGCVETGQPSEGRFLAGPLPPFLDPPDAGAGVDLASSAATERAAGAAASTAHPPEELGAPGKAPESGHADPALGTWLSLYSEEDPVSKKAGTEATEGKTQGSTDPHPDETQPQEDAPKPHLREAPFRGVPPLKDKRASPALSRLAKEIPFKKSTGGHGPSEGALGVPGSLDRGEGAQNPPCPKDKPPPALGGTDVANQEPGSHPIKPAGGPFRSEAGGTPAKHHASDPSRCPERPVAGGQAKLHPAKRKEHKSSHKGSPASQENLEEDGSRKKKARTQEPVRNDGPRGYRRADWASGDGLALSPRRRDSPCPKPTPKLKVPLPASQLRRLLPDPGFPKKGEGRPHAPGDGKPRRRGLLGSKAALHPLGAKDPSLSLPGSSNRPRALQGAKLPDAAHNYRTAESQNNLLSQLFGQKLTSFKIPLRRDTSE</sequence>
<feature type="region of interest" description="Disordered" evidence="2">
    <location>
        <begin position="3163"/>
        <end position="3190"/>
    </location>
</feature>
<keyword evidence="1" id="KW-0862">Zinc</keyword>
<feature type="compositionally biased region" description="Polar residues" evidence="2">
    <location>
        <begin position="45"/>
        <end position="56"/>
    </location>
</feature>
<feature type="compositionally biased region" description="Polar residues" evidence="2">
    <location>
        <begin position="1039"/>
        <end position="1051"/>
    </location>
</feature>
<feature type="compositionally biased region" description="Basic and acidic residues" evidence="2">
    <location>
        <begin position="1006"/>
        <end position="1026"/>
    </location>
</feature>
<feature type="compositionally biased region" description="Pro residues" evidence="2">
    <location>
        <begin position="3512"/>
        <end position="3527"/>
    </location>
</feature>
<feature type="region of interest" description="Disordered" evidence="2">
    <location>
        <begin position="2707"/>
        <end position="2767"/>
    </location>
</feature>
<feature type="compositionally biased region" description="Basic and acidic residues" evidence="2">
    <location>
        <begin position="3903"/>
        <end position="3923"/>
    </location>
</feature>
<feature type="compositionally biased region" description="Low complexity" evidence="2">
    <location>
        <begin position="677"/>
        <end position="694"/>
    </location>
</feature>
<dbReference type="InterPro" id="IPR039270">
    <property type="entry name" value="ZNF469"/>
</dbReference>
<name>A0ABM5ETQ3_9SAUR</name>
<keyword evidence="1" id="KW-0479">Metal-binding</keyword>
<feature type="region of interest" description="Disordered" evidence="2">
    <location>
        <begin position="969"/>
        <end position="1128"/>
    </location>
</feature>
<gene>
    <name evidence="5" type="primary">ZNF469</name>
</gene>
<dbReference type="PROSITE" id="PS00028">
    <property type="entry name" value="ZINC_FINGER_C2H2_1"/>
    <property type="match status" value="6"/>
</dbReference>
<feature type="region of interest" description="Disordered" evidence="2">
    <location>
        <begin position="2063"/>
        <end position="2436"/>
    </location>
</feature>
<feature type="compositionally biased region" description="Basic and acidic residues" evidence="2">
    <location>
        <begin position="1294"/>
        <end position="1308"/>
    </location>
</feature>
<feature type="compositionally biased region" description="Basic residues" evidence="2">
    <location>
        <begin position="114"/>
        <end position="123"/>
    </location>
</feature>
<feature type="compositionally biased region" description="Polar residues" evidence="2">
    <location>
        <begin position="1096"/>
        <end position="1113"/>
    </location>
</feature>
<feature type="compositionally biased region" description="Basic and acidic residues" evidence="2">
    <location>
        <begin position="62"/>
        <end position="74"/>
    </location>
</feature>
<feature type="compositionally biased region" description="Polar residues" evidence="2">
    <location>
        <begin position="2859"/>
        <end position="2873"/>
    </location>
</feature>
<feature type="compositionally biased region" description="Basic and acidic residues" evidence="2">
    <location>
        <begin position="2118"/>
        <end position="2128"/>
    </location>
</feature>
<feature type="region of interest" description="Disordered" evidence="2">
    <location>
        <begin position="573"/>
        <end position="613"/>
    </location>
</feature>